<evidence type="ECO:0008006" key="3">
    <source>
        <dbReference type="Google" id="ProtNLM"/>
    </source>
</evidence>
<dbReference type="Proteomes" id="UP001341840">
    <property type="component" value="Unassembled WGS sequence"/>
</dbReference>
<dbReference type="PANTHER" id="PTHR36059:SF2">
    <property type="entry name" value="OS02G0175800 PROTEIN"/>
    <property type="match status" value="1"/>
</dbReference>
<dbReference type="PANTHER" id="PTHR36059">
    <property type="entry name" value="OS02G0175800 PROTEIN"/>
    <property type="match status" value="1"/>
</dbReference>
<dbReference type="EMBL" id="JASCZI010151882">
    <property type="protein sequence ID" value="MED6174764.1"/>
    <property type="molecule type" value="Genomic_DNA"/>
</dbReference>
<comment type="caution">
    <text evidence="1">The sequence shown here is derived from an EMBL/GenBank/DDBJ whole genome shotgun (WGS) entry which is preliminary data.</text>
</comment>
<sequence>MALRNFYNEIRALKVKELPKHLKPKFSLDYIKNSFDRGLDNYYTKYIETSSVDPVYHVCFGGMALSYLINLPEERRHAEHLEQERLAKEHGLSAPHHH</sequence>
<name>A0ABU6VNZ4_9FABA</name>
<gene>
    <name evidence="1" type="ORF">PIB30_072125</name>
</gene>
<keyword evidence="2" id="KW-1185">Reference proteome</keyword>
<accession>A0ABU6VNZ4</accession>
<evidence type="ECO:0000313" key="1">
    <source>
        <dbReference type="EMBL" id="MED6174764.1"/>
    </source>
</evidence>
<organism evidence="1 2">
    <name type="scientific">Stylosanthes scabra</name>
    <dbReference type="NCBI Taxonomy" id="79078"/>
    <lineage>
        <taxon>Eukaryota</taxon>
        <taxon>Viridiplantae</taxon>
        <taxon>Streptophyta</taxon>
        <taxon>Embryophyta</taxon>
        <taxon>Tracheophyta</taxon>
        <taxon>Spermatophyta</taxon>
        <taxon>Magnoliopsida</taxon>
        <taxon>eudicotyledons</taxon>
        <taxon>Gunneridae</taxon>
        <taxon>Pentapetalae</taxon>
        <taxon>rosids</taxon>
        <taxon>fabids</taxon>
        <taxon>Fabales</taxon>
        <taxon>Fabaceae</taxon>
        <taxon>Papilionoideae</taxon>
        <taxon>50 kb inversion clade</taxon>
        <taxon>dalbergioids sensu lato</taxon>
        <taxon>Dalbergieae</taxon>
        <taxon>Pterocarpus clade</taxon>
        <taxon>Stylosanthes</taxon>
    </lineage>
</organism>
<reference evidence="1 2" key="1">
    <citation type="journal article" date="2023" name="Plants (Basel)">
        <title>Bridging the Gap: Combining Genomics and Transcriptomics Approaches to Understand Stylosanthes scabra, an Orphan Legume from the Brazilian Caatinga.</title>
        <authorList>
            <person name="Ferreira-Neto J.R.C."/>
            <person name="da Silva M.D."/>
            <person name="Binneck E."/>
            <person name="de Melo N.F."/>
            <person name="da Silva R.H."/>
            <person name="de Melo A.L.T.M."/>
            <person name="Pandolfi V."/>
            <person name="Bustamante F.O."/>
            <person name="Brasileiro-Vidal A.C."/>
            <person name="Benko-Iseppon A.M."/>
        </authorList>
    </citation>
    <scope>NUCLEOTIDE SEQUENCE [LARGE SCALE GENOMIC DNA]</scope>
    <source>
        <tissue evidence="1">Leaves</tissue>
    </source>
</reference>
<proteinExistence type="predicted"/>
<evidence type="ECO:0000313" key="2">
    <source>
        <dbReference type="Proteomes" id="UP001341840"/>
    </source>
</evidence>
<protein>
    <recommendedName>
        <fullName evidence="3">Fiber protein Fb15</fullName>
    </recommendedName>
</protein>